<evidence type="ECO:0000313" key="1">
    <source>
        <dbReference type="EMBL" id="EME80297.1"/>
    </source>
</evidence>
<dbReference type="AlphaFoldDB" id="M3AS50"/>
<gene>
    <name evidence="1" type="ORF">MYCFIDRAFT_177256</name>
</gene>
<reference evidence="1 2" key="1">
    <citation type="journal article" date="2012" name="PLoS Pathog.">
        <title>Diverse lifestyles and strategies of plant pathogenesis encoded in the genomes of eighteen Dothideomycetes fungi.</title>
        <authorList>
            <person name="Ohm R.A."/>
            <person name="Feau N."/>
            <person name="Henrissat B."/>
            <person name="Schoch C.L."/>
            <person name="Horwitz B.A."/>
            <person name="Barry K.W."/>
            <person name="Condon B.J."/>
            <person name="Copeland A.C."/>
            <person name="Dhillon B."/>
            <person name="Glaser F."/>
            <person name="Hesse C.N."/>
            <person name="Kosti I."/>
            <person name="LaButti K."/>
            <person name="Lindquist E.A."/>
            <person name="Lucas S."/>
            <person name="Salamov A.A."/>
            <person name="Bradshaw R.E."/>
            <person name="Ciuffetti L."/>
            <person name="Hamelin R.C."/>
            <person name="Kema G.H.J."/>
            <person name="Lawrence C."/>
            <person name="Scott J.A."/>
            <person name="Spatafora J.W."/>
            <person name="Turgeon B.G."/>
            <person name="de Wit P.J.G.M."/>
            <person name="Zhong S."/>
            <person name="Goodwin S.B."/>
            <person name="Grigoriev I.V."/>
        </authorList>
    </citation>
    <scope>NUCLEOTIDE SEQUENCE [LARGE SCALE GENOMIC DNA]</scope>
    <source>
        <strain evidence="1 2">CIRAD86</strain>
    </source>
</reference>
<dbReference type="KEGG" id="pfj:MYCFIDRAFT_177256"/>
<dbReference type="RefSeq" id="XP_007929279.1">
    <property type="nucleotide sequence ID" value="XM_007931088.1"/>
</dbReference>
<proteinExistence type="predicted"/>
<name>M3AS50_PSEFD</name>
<evidence type="ECO:0000313" key="2">
    <source>
        <dbReference type="Proteomes" id="UP000016932"/>
    </source>
</evidence>
<organism evidence="1 2">
    <name type="scientific">Pseudocercospora fijiensis (strain CIRAD86)</name>
    <name type="common">Black leaf streak disease fungus</name>
    <name type="synonym">Mycosphaerella fijiensis</name>
    <dbReference type="NCBI Taxonomy" id="383855"/>
    <lineage>
        <taxon>Eukaryota</taxon>
        <taxon>Fungi</taxon>
        <taxon>Dikarya</taxon>
        <taxon>Ascomycota</taxon>
        <taxon>Pezizomycotina</taxon>
        <taxon>Dothideomycetes</taxon>
        <taxon>Dothideomycetidae</taxon>
        <taxon>Mycosphaerellales</taxon>
        <taxon>Mycosphaerellaceae</taxon>
        <taxon>Pseudocercospora</taxon>
    </lineage>
</organism>
<sequence>MGRVFSAAMLEYLLKDGPETSTTVRSVRLESLIAQARGGSHKSFVKLSESEPCSMPMRPIRTRLGMSSTQTGPDSRSLGCDTAKAWESTGGGPYSMVCRTVLASEAGPLQAPEARDTGQRDRTVLMHRDFSSGMLREPTKEFAQPRARTTHFSDCKETQLKHPMGSAGAYTSISEASRASGVFDGVIVTRGPCTATIMGTQNRFPRAECCLALTAELVVVPQPSPGGHQRLKCLISLLFDMMRRQTAQVIALINESSTSELPYPYNATQCWTCTSGSCGRVPPPPRCFLPRNLDFIRRMLGLQTTNFWQTLFVGFEFSFYYSLRVRYRSPLRVIGNSRASVRLCEHPNLPGHQTTREISTLDQAFKDLEQPPPRKFTIALSCLSHHPLLYFFVPSTSPISRRSSISLSKISFLPNLDAELQPPQDPHLVHWWTPVCIHTYIGYNLMLPKDMRGILDLSSLAGCRYMKHIRVSDNSALWCGRNELALESLLPSLYLPHNISYTYQPSIASSSWISGLSIRSAVWSERERYAV</sequence>
<accession>M3AS50</accession>
<protein>
    <submittedName>
        <fullName evidence="1">Uncharacterized protein</fullName>
    </submittedName>
</protein>
<dbReference type="VEuPathDB" id="FungiDB:MYCFIDRAFT_177256"/>
<dbReference type="HOGENOM" id="CLU_513011_0_0_1"/>
<keyword evidence="2" id="KW-1185">Reference proteome</keyword>
<dbReference type="EMBL" id="KB446561">
    <property type="protein sequence ID" value="EME80297.1"/>
    <property type="molecule type" value="Genomic_DNA"/>
</dbReference>
<dbReference type="Proteomes" id="UP000016932">
    <property type="component" value="Unassembled WGS sequence"/>
</dbReference>
<dbReference type="GeneID" id="19333709"/>